<reference evidence="2" key="2">
    <citation type="submission" date="2020-01" db="EMBL/GenBank/DDBJ databases">
        <title>Population-level Yeast Reference Genomes.</title>
        <authorList>
            <person name="Yue J.-X."/>
        </authorList>
    </citation>
    <scope>NUCLEOTIDE SEQUENCE</scope>
    <source>
        <strain evidence="2">CBS432</strain>
    </source>
</reference>
<dbReference type="InterPro" id="IPR002775">
    <property type="entry name" value="DNA/RNA-bd_Alba-like"/>
</dbReference>
<organism evidence="2">
    <name type="scientific">Saccharomyces paradoxus</name>
    <name type="common">Yeast</name>
    <name type="synonym">Saccharomyces douglasii</name>
    <dbReference type="NCBI Taxonomy" id="27291"/>
    <lineage>
        <taxon>Eukaryota</taxon>
        <taxon>Fungi</taxon>
        <taxon>Dikarya</taxon>
        <taxon>Ascomycota</taxon>
        <taxon>Saccharomycotina</taxon>
        <taxon>Saccharomycetes</taxon>
        <taxon>Saccharomycetales</taxon>
        <taxon>Saccharomycetaceae</taxon>
        <taxon>Saccharomyces</taxon>
    </lineage>
</organism>
<dbReference type="KEGG" id="spao:SPAR_G02580"/>
<dbReference type="OrthoDB" id="4033941at2759"/>
<protein>
    <submittedName>
        <fullName evidence="2">Ribonuclease P/MRP protein subunit POP6</fullName>
    </submittedName>
</protein>
<name>A0A8B8URG7_SACPA</name>
<evidence type="ECO:0000313" key="2">
    <source>
        <dbReference type="RefSeq" id="XP_033766380.1"/>
    </source>
</evidence>
<dbReference type="Pfam" id="PF01918">
    <property type="entry name" value="Alba"/>
    <property type="match status" value="1"/>
</dbReference>
<proteinExistence type="predicted"/>
<dbReference type="AlphaFoldDB" id="A0A8B8URG7"/>
<reference evidence="2" key="1">
    <citation type="journal article" date="2017" name="Nat. Genet.">
        <title>Contrasting evolutionary genome dynamics between domesticated and wild yeasts.</title>
        <authorList>
            <person name="Yue J.X."/>
            <person name="Li J."/>
            <person name="Aigrain L."/>
            <person name="Hallin J."/>
            <person name="Persson K."/>
            <person name="Oliver K."/>
            <person name="Bergstrom A."/>
            <person name="Coupland P."/>
            <person name="Warringer J."/>
            <person name="Lagomarsino M.C."/>
            <person name="Fischer G."/>
            <person name="Durbin R."/>
            <person name="Liti G."/>
        </authorList>
    </citation>
    <scope>NUCLEOTIDE SEQUENCE</scope>
    <source>
        <strain evidence="2">CBS432</strain>
    </source>
</reference>
<reference evidence="2" key="4">
    <citation type="submission" date="2025-08" db="UniProtKB">
        <authorList>
            <consortium name="RefSeq"/>
        </authorList>
    </citation>
    <scope>IDENTIFICATION</scope>
    <source>
        <strain evidence="2">CBS432</strain>
    </source>
</reference>
<reference evidence="2" key="3">
    <citation type="submission" date="2025-07" db="EMBL/GenBank/DDBJ databases">
        <authorList>
            <consortium name="NCBI Genome Project"/>
        </authorList>
    </citation>
    <scope>NUCLEOTIDE SEQUENCE</scope>
    <source>
        <strain evidence="2">CBS432</strain>
    </source>
</reference>
<sequence>MDNPCTLLKKKLHETSIVRQRLEEKKKKIISKLKMVNGVYYNAINRDLDISSSSQCLRFLQETVIPSLASNTDNSTSILYHGISKNDNIKQSINKLNKQINATDGSSSQQHALCVFSYGPHIQKMLSILEIFKKGYIKNNKKLYQWNKLTSFDITREGRNELHENRLKVPILVTLVSDSEITDLNLQLFTKQ</sequence>
<dbReference type="RefSeq" id="XP_033766380.1">
    <property type="nucleotide sequence ID" value="XM_033910489.1"/>
</dbReference>
<dbReference type="GeneID" id="54630652"/>
<feature type="domain" description="DNA/RNA-binding protein Alba-like" evidence="1">
    <location>
        <begin position="83"/>
        <end position="152"/>
    </location>
</feature>
<evidence type="ECO:0000259" key="1">
    <source>
        <dbReference type="Pfam" id="PF01918"/>
    </source>
</evidence>
<accession>A0A8B8URG7</accession>
<dbReference type="VEuPathDB" id="FungiDB:SPAR_G02580"/>
<dbReference type="GO" id="GO:0003676">
    <property type="term" value="F:nucleic acid binding"/>
    <property type="evidence" value="ECO:0007669"/>
    <property type="project" value="InterPro"/>
</dbReference>
<gene>
    <name evidence="2" type="primary">POP6</name>
    <name evidence="2" type="ORF">SPAR_G02580</name>
</gene>